<proteinExistence type="predicted"/>
<dbReference type="Proteomes" id="UP000735302">
    <property type="component" value="Unassembled WGS sequence"/>
</dbReference>
<name>A0AAV4D8K0_9GAST</name>
<feature type="transmembrane region" description="Helical" evidence="1">
    <location>
        <begin position="54"/>
        <end position="75"/>
    </location>
</feature>
<dbReference type="AlphaFoldDB" id="A0AAV4D8K0"/>
<keyword evidence="1" id="KW-0472">Membrane</keyword>
<sequence length="177" mass="19650">MSILTLVVSWNLQNKRLACMSFNRTYIEGFDITDTSELFNVSVPNKKKAPELHFFVKAIIWITLALIIFVLVQYITDFASSRTEEEATGVVDYICNSSLLLLYVSCASSVTATDFITVTAFSNNYSYMCHGYNHNSALLQQQVLLLKTVTASSSLLCQSSPTAAGVLSYSYNVLSYS</sequence>
<comment type="caution">
    <text evidence="2">The sequence shown here is derived from an EMBL/GenBank/DDBJ whole genome shotgun (WGS) entry which is preliminary data.</text>
</comment>
<keyword evidence="1" id="KW-1133">Transmembrane helix</keyword>
<evidence type="ECO:0000256" key="1">
    <source>
        <dbReference type="SAM" id="Phobius"/>
    </source>
</evidence>
<evidence type="ECO:0000313" key="2">
    <source>
        <dbReference type="EMBL" id="GFO40450.1"/>
    </source>
</evidence>
<evidence type="ECO:0008006" key="4">
    <source>
        <dbReference type="Google" id="ProtNLM"/>
    </source>
</evidence>
<accession>A0AAV4D8K0</accession>
<keyword evidence="1" id="KW-0812">Transmembrane</keyword>
<organism evidence="2 3">
    <name type="scientific">Plakobranchus ocellatus</name>
    <dbReference type="NCBI Taxonomy" id="259542"/>
    <lineage>
        <taxon>Eukaryota</taxon>
        <taxon>Metazoa</taxon>
        <taxon>Spiralia</taxon>
        <taxon>Lophotrochozoa</taxon>
        <taxon>Mollusca</taxon>
        <taxon>Gastropoda</taxon>
        <taxon>Heterobranchia</taxon>
        <taxon>Euthyneura</taxon>
        <taxon>Panpulmonata</taxon>
        <taxon>Sacoglossa</taxon>
        <taxon>Placobranchoidea</taxon>
        <taxon>Plakobranchidae</taxon>
        <taxon>Plakobranchus</taxon>
    </lineage>
</organism>
<evidence type="ECO:0000313" key="3">
    <source>
        <dbReference type="Proteomes" id="UP000735302"/>
    </source>
</evidence>
<keyword evidence="3" id="KW-1185">Reference proteome</keyword>
<reference evidence="2 3" key="1">
    <citation type="journal article" date="2021" name="Elife">
        <title>Chloroplast acquisition without the gene transfer in kleptoplastic sea slugs, Plakobranchus ocellatus.</title>
        <authorList>
            <person name="Maeda T."/>
            <person name="Takahashi S."/>
            <person name="Yoshida T."/>
            <person name="Shimamura S."/>
            <person name="Takaki Y."/>
            <person name="Nagai Y."/>
            <person name="Toyoda A."/>
            <person name="Suzuki Y."/>
            <person name="Arimoto A."/>
            <person name="Ishii H."/>
            <person name="Satoh N."/>
            <person name="Nishiyama T."/>
            <person name="Hasebe M."/>
            <person name="Maruyama T."/>
            <person name="Minagawa J."/>
            <person name="Obokata J."/>
            <person name="Shigenobu S."/>
        </authorList>
    </citation>
    <scope>NUCLEOTIDE SEQUENCE [LARGE SCALE GENOMIC DNA]</scope>
</reference>
<protein>
    <recommendedName>
        <fullName evidence="4">G-protein coupled receptors family 1 profile domain-containing protein</fullName>
    </recommendedName>
</protein>
<dbReference type="EMBL" id="BLXT01007613">
    <property type="protein sequence ID" value="GFO40450.1"/>
    <property type="molecule type" value="Genomic_DNA"/>
</dbReference>
<gene>
    <name evidence="2" type="ORF">PoB_006695500</name>
</gene>